<reference evidence="1 2" key="1">
    <citation type="journal article" date="2012" name="Genome Biol.">
        <title>Genome and low-iron response of an oceanic diatom adapted to chronic iron limitation.</title>
        <authorList>
            <person name="Lommer M."/>
            <person name="Specht M."/>
            <person name="Roy A.S."/>
            <person name="Kraemer L."/>
            <person name="Andreson R."/>
            <person name="Gutowska M.A."/>
            <person name="Wolf J."/>
            <person name="Bergner S.V."/>
            <person name="Schilhabel M.B."/>
            <person name="Klostermeier U.C."/>
            <person name="Beiko R.G."/>
            <person name="Rosenstiel P."/>
            <person name="Hippler M."/>
            <person name="Laroche J."/>
        </authorList>
    </citation>
    <scope>NUCLEOTIDE SEQUENCE [LARGE SCALE GENOMIC DNA]</scope>
    <source>
        <strain evidence="1 2">CCMP1005</strain>
    </source>
</reference>
<name>K0SE76_THAOC</name>
<protein>
    <submittedName>
        <fullName evidence="1">Uncharacterized protein</fullName>
    </submittedName>
</protein>
<dbReference type="AlphaFoldDB" id="K0SE76"/>
<proteinExistence type="predicted"/>
<dbReference type="EMBL" id="AGNL01023347">
    <property type="protein sequence ID" value="EJK59221.1"/>
    <property type="molecule type" value="Genomic_DNA"/>
</dbReference>
<evidence type="ECO:0000313" key="2">
    <source>
        <dbReference type="Proteomes" id="UP000266841"/>
    </source>
</evidence>
<evidence type="ECO:0000313" key="1">
    <source>
        <dbReference type="EMBL" id="EJK59221.1"/>
    </source>
</evidence>
<comment type="caution">
    <text evidence="1">The sequence shown here is derived from an EMBL/GenBank/DDBJ whole genome shotgun (WGS) entry which is preliminary data.</text>
</comment>
<accession>K0SE76</accession>
<keyword evidence="2" id="KW-1185">Reference proteome</keyword>
<organism evidence="1 2">
    <name type="scientific">Thalassiosira oceanica</name>
    <name type="common">Marine diatom</name>
    <dbReference type="NCBI Taxonomy" id="159749"/>
    <lineage>
        <taxon>Eukaryota</taxon>
        <taxon>Sar</taxon>
        <taxon>Stramenopiles</taxon>
        <taxon>Ochrophyta</taxon>
        <taxon>Bacillariophyta</taxon>
        <taxon>Coscinodiscophyceae</taxon>
        <taxon>Thalassiosirophycidae</taxon>
        <taxon>Thalassiosirales</taxon>
        <taxon>Thalassiosiraceae</taxon>
        <taxon>Thalassiosira</taxon>
    </lineage>
</organism>
<dbReference type="Proteomes" id="UP000266841">
    <property type="component" value="Unassembled WGS sequence"/>
</dbReference>
<sequence>MEQQLFLFRAHVCPSREHHLLLLATCDKSKLCPLPQADECWILGEELAQLCLNTFALSHHPVPSITTPTGATSSPY</sequence>
<gene>
    <name evidence="1" type="ORF">THAOC_20587</name>
</gene>